<name>A0A6V7QAF9_ANACO</name>
<accession>A0A6V7QAF9</accession>
<sequence>MANNENKKEKLFKEILRIERFEDRQIMDATKILTSDSTKLHIFSVEAANWQVKRKMYKAPQFMAFCILPRNRARSDVVGGSARQPDWPFGRLQSDGLTQCWDSLVELRSCTGEVILFFLNGETYLGRAAAGPFASSSITAGPPTSCWRPSASRLKKETYCAATAMQPTIPPTRRRRSRRGPAIYLSRAIIPLKLRNGVRLF</sequence>
<organism evidence="1">
    <name type="scientific">Ananas comosus var. bracteatus</name>
    <name type="common">red pineapple</name>
    <dbReference type="NCBI Taxonomy" id="296719"/>
    <lineage>
        <taxon>Eukaryota</taxon>
        <taxon>Viridiplantae</taxon>
        <taxon>Streptophyta</taxon>
        <taxon>Embryophyta</taxon>
        <taxon>Tracheophyta</taxon>
        <taxon>Spermatophyta</taxon>
        <taxon>Magnoliopsida</taxon>
        <taxon>Liliopsida</taxon>
        <taxon>Poales</taxon>
        <taxon>Bromeliaceae</taxon>
        <taxon>Bromelioideae</taxon>
        <taxon>Ananas</taxon>
    </lineage>
</organism>
<dbReference type="PANTHER" id="PTHR35293">
    <property type="entry name" value="EGG CELL-SECRETED PROTEIN 1.5"/>
    <property type="match status" value="1"/>
</dbReference>
<protein>
    <submittedName>
        <fullName evidence="1">Uncharacterized protein</fullName>
    </submittedName>
</protein>
<proteinExistence type="predicted"/>
<dbReference type="GO" id="GO:0009567">
    <property type="term" value="P:double fertilization forming a zygote and endosperm"/>
    <property type="evidence" value="ECO:0007669"/>
    <property type="project" value="InterPro"/>
</dbReference>
<dbReference type="InterPro" id="IPR044711">
    <property type="entry name" value="EC11-15"/>
</dbReference>
<dbReference type="EMBL" id="LR862134">
    <property type="protein sequence ID" value="CAD1839877.1"/>
    <property type="molecule type" value="Genomic_DNA"/>
</dbReference>
<dbReference type="AlphaFoldDB" id="A0A6V7QAF9"/>
<reference evidence="1" key="1">
    <citation type="submission" date="2020-07" db="EMBL/GenBank/DDBJ databases">
        <authorList>
            <person name="Lin J."/>
        </authorList>
    </citation>
    <scope>NUCLEOTIDE SEQUENCE</scope>
</reference>
<gene>
    <name evidence="1" type="ORF">CB5_LOCUS23088</name>
</gene>
<dbReference type="PANTHER" id="PTHR35293:SF10">
    <property type="entry name" value="EGG CELL-SECRETED PROTEIN 1.2-RELATED"/>
    <property type="match status" value="1"/>
</dbReference>
<evidence type="ECO:0000313" key="1">
    <source>
        <dbReference type="EMBL" id="CAD1839877.1"/>
    </source>
</evidence>